<protein>
    <submittedName>
        <fullName evidence="9">Peptide/nickel transport system permease protein</fullName>
    </submittedName>
</protein>
<dbReference type="OrthoDB" id="9778910at2"/>
<feature type="transmembrane region" description="Helical" evidence="7">
    <location>
        <begin position="251"/>
        <end position="274"/>
    </location>
</feature>
<feature type="domain" description="ABC transmembrane type-1" evidence="8">
    <location>
        <begin position="95"/>
        <end position="304"/>
    </location>
</feature>
<dbReference type="Pfam" id="PF19300">
    <property type="entry name" value="BPD_transp_1_N"/>
    <property type="match status" value="1"/>
</dbReference>
<gene>
    <name evidence="9" type="ORF">CLV47_101150</name>
</gene>
<dbReference type="Pfam" id="PF00528">
    <property type="entry name" value="BPD_transp_1"/>
    <property type="match status" value="1"/>
</dbReference>
<dbReference type="Proteomes" id="UP000237752">
    <property type="component" value="Unassembled WGS sequence"/>
</dbReference>
<evidence type="ECO:0000313" key="9">
    <source>
        <dbReference type="EMBL" id="PRZ44026.1"/>
    </source>
</evidence>
<evidence type="ECO:0000256" key="4">
    <source>
        <dbReference type="ARBA" id="ARBA00022692"/>
    </source>
</evidence>
<dbReference type="RefSeq" id="WP_146135241.1">
    <property type="nucleotide sequence ID" value="NZ_PVUE01000001.1"/>
</dbReference>
<dbReference type="InterPro" id="IPR000515">
    <property type="entry name" value="MetI-like"/>
</dbReference>
<dbReference type="PANTHER" id="PTHR43163">
    <property type="entry name" value="DIPEPTIDE TRANSPORT SYSTEM PERMEASE PROTEIN DPPB-RELATED"/>
    <property type="match status" value="1"/>
</dbReference>
<feature type="transmembrane region" description="Helical" evidence="7">
    <location>
        <begin position="12"/>
        <end position="30"/>
    </location>
</feature>
<dbReference type="InterPro" id="IPR045621">
    <property type="entry name" value="BPD_transp_1_N"/>
</dbReference>
<organism evidence="9 10">
    <name type="scientific">Antricoccus suffuscus</name>
    <dbReference type="NCBI Taxonomy" id="1629062"/>
    <lineage>
        <taxon>Bacteria</taxon>
        <taxon>Bacillati</taxon>
        <taxon>Actinomycetota</taxon>
        <taxon>Actinomycetes</taxon>
        <taxon>Geodermatophilales</taxon>
        <taxon>Antricoccaceae</taxon>
        <taxon>Antricoccus</taxon>
    </lineage>
</organism>
<evidence type="ECO:0000256" key="1">
    <source>
        <dbReference type="ARBA" id="ARBA00004651"/>
    </source>
</evidence>
<dbReference type="AlphaFoldDB" id="A0A2T1A614"/>
<dbReference type="InterPro" id="IPR035906">
    <property type="entry name" value="MetI-like_sf"/>
</dbReference>
<keyword evidence="5 7" id="KW-1133">Transmembrane helix</keyword>
<dbReference type="CDD" id="cd06261">
    <property type="entry name" value="TM_PBP2"/>
    <property type="match status" value="1"/>
</dbReference>
<dbReference type="GO" id="GO:0055085">
    <property type="term" value="P:transmembrane transport"/>
    <property type="evidence" value="ECO:0007669"/>
    <property type="project" value="InterPro"/>
</dbReference>
<dbReference type="PANTHER" id="PTHR43163:SF3">
    <property type="entry name" value="PEPTIDE ABC TRANSPORTER PERMEASE PROTEIN"/>
    <property type="match status" value="1"/>
</dbReference>
<accession>A0A2T1A614</accession>
<keyword evidence="10" id="KW-1185">Reference proteome</keyword>
<comment type="caution">
    <text evidence="9">The sequence shown here is derived from an EMBL/GenBank/DDBJ whole genome shotgun (WGS) entry which is preliminary data.</text>
</comment>
<keyword evidence="4 7" id="KW-0812">Transmembrane</keyword>
<evidence type="ECO:0000256" key="5">
    <source>
        <dbReference type="ARBA" id="ARBA00022989"/>
    </source>
</evidence>
<proteinExistence type="inferred from homology"/>
<name>A0A2T1A614_9ACTN</name>
<dbReference type="EMBL" id="PVUE01000001">
    <property type="protein sequence ID" value="PRZ44026.1"/>
    <property type="molecule type" value="Genomic_DNA"/>
</dbReference>
<keyword evidence="2 7" id="KW-0813">Transport</keyword>
<keyword evidence="3" id="KW-1003">Cell membrane</keyword>
<sequence>MLRQILSRLGMMVVLIWIVSLAVFALTLLIPGDPTLTLLGDNATTDQIASLRAALGLDEPFIVRYWNWFAGLLHGDLGTSLFSSYNVGSAIASRIWVTISLVVGALIVSMVVGTIVGVIAGSRPGSLLDRAMLFLSSVGIALPNFWLGILLVTFFGVSLGLFPTGGYVPFTEDPIQWVSHLALPVVTLAAGGAAEVARQARASVIDTLQLDFIRTLHAKGIKPRTILIKHALRSALIPVVTVAGLQVSRLFGLSVLIESVFAIPGIGTLMIKAVFDRDIPMVQGTVLLATVVVVLVNLLVDLAYGWLNPKAAE</sequence>
<dbReference type="GO" id="GO:0005886">
    <property type="term" value="C:plasma membrane"/>
    <property type="evidence" value="ECO:0007669"/>
    <property type="project" value="UniProtKB-SubCell"/>
</dbReference>
<reference evidence="9 10" key="1">
    <citation type="submission" date="2018-03" db="EMBL/GenBank/DDBJ databases">
        <title>Genomic Encyclopedia of Archaeal and Bacterial Type Strains, Phase II (KMG-II): from individual species to whole genera.</title>
        <authorList>
            <person name="Goeker M."/>
        </authorList>
    </citation>
    <scope>NUCLEOTIDE SEQUENCE [LARGE SCALE GENOMIC DNA]</scope>
    <source>
        <strain evidence="9 10">DSM 100065</strain>
    </source>
</reference>
<evidence type="ECO:0000313" key="10">
    <source>
        <dbReference type="Proteomes" id="UP000237752"/>
    </source>
</evidence>
<dbReference type="PROSITE" id="PS50928">
    <property type="entry name" value="ABC_TM1"/>
    <property type="match status" value="1"/>
</dbReference>
<comment type="subcellular location">
    <subcellularLocation>
        <location evidence="1 7">Cell membrane</location>
        <topology evidence="1 7">Multi-pass membrane protein</topology>
    </subcellularLocation>
</comment>
<dbReference type="Gene3D" id="1.10.3720.10">
    <property type="entry name" value="MetI-like"/>
    <property type="match status" value="1"/>
</dbReference>
<evidence type="ECO:0000256" key="2">
    <source>
        <dbReference type="ARBA" id="ARBA00022448"/>
    </source>
</evidence>
<comment type="similarity">
    <text evidence="7">Belongs to the binding-protein-dependent transport system permease family.</text>
</comment>
<feature type="transmembrane region" description="Helical" evidence="7">
    <location>
        <begin position="286"/>
        <end position="307"/>
    </location>
</feature>
<keyword evidence="6 7" id="KW-0472">Membrane</keyword>
<evidence type="ECO:0000259" key="8">
    <source>
        <dbReference type="PROSITE" id="PS50928"/>
    </source>
</evidence>
<evidence type="ECO:0000256" key="7">
    <source>
        <dbReference type="RuleBase" id="RU363032"/>
    </source>
</evidence>
<evidence type="ECO:0000256" key="3">
    <source>
        <dbReference type="ARBA" id="ARBA00022475"/>
    </source>
</evidence>
<feature type="transmembrane region" description="Helical" evidence="7">
    <location>
        <begin position="95"/>
        <end position="120"/>
    </location>
</feature>
<evidence type="ECO:0000256" key="6">
    <source>
        <dbReference type="ARBA" id="ARBA00023136"/>
    </source>
</evidence>
<dbReference type="SUPFAM" id="SSF161098">
    <property type="entry name" value="MetI-like"/>
    <property type="match status" value="1"/>
</dbReference>
<feature type="transmembrane region" description="Helical" evidence="7">
    <location>
        <begin position="177"/>
        <end position="197"/>
    </location>
</feature>
<feature type="transmembrane region" description="Helical" evidence="7">
    <location>
        <begin position="132"/>
        <end position="157"/>
    </location>
</feature>